<dbReference type="GO" id="GO:0034039">
    <property type="term" value="F:8-oxo-7,8-dihydroguanine DNA N-glycosylase activity"/>
    <property type="evidence" value="ECO:0007669"/>
    <property type="project" value="TreeGrafter"/>
</dbReference>
<dbReference type="SUPFAM" id="SSF48150">
    <property type="entry name" value="DNA-glycosylase"/>
    <property type="match status" value="1"/>
</dbReference>
<evidence type="ECO:0000256" key="2">
    <source>
        <dbReference type="ARBA" id="ARBA00012720"/>
    </source>
</evidence>
<protein>
    <recommendedName>
        <fullName evidence="2">DNA-(apurinic or apyrimidinic site) lyase</fullName>
        <ecNumber evidence="2">4.2.99.18</ecNumber>
    </recommendedName>
</protein>
<dbReference type="SUPFAM" id="SSF55945">
    <property type="entry name" value="TATA-box binding protein-like"/>
    <property type="match status" value="1"/>
</dbReference>
<dbReference type="AlphaFoldDB" id="A0AAV2THW2"/>
<dbReference type="GO" id="GO:0003684">
    <property type="term" value="F:damaged DNA binding"/>
    <property type="evidence" value="ECO:0007669"/>
    <property type="project" value="InterPro"/>
</dbReference>
<evidence type="ECO:0000259" key="10">
    <source>
        <dbReference type="SMART" id="SM00478"/>
    </source>
</evidence>
<keyword evidence="6" id="KW-0456">Lyase</keyword>
<dbReference type="InterPro" id="IPR023170">
    <property type="entry name" value="HhH_base_excis_C"/>
</dbReference>
<comment type="caution">
    <text evidence="11">The sequence shown here is derived from an EMBL/GenBank/DDBJ whole genome shotgun (WGS) entry which is preliminary data.</text>
</comment>
<comment type="catalytic activity">
    <reaction evidence="9">
        <text>2'-deoxyribonucleotide-(2'-deoxyribose 5'-phosphate)-2'-deoxyribonucleotide-DNA = a 3'-end 2'-deoxyribonucleotide-(2,3-dehydro-2,3-deoxyribose 5'-phosphate)-DNA + a 5'-end 5'-phospho-2'-deoxyribonucleoside-DNA + H(+)</text>
        <dbReference type="Rhea" id="RHEA:66592"/>
        <dbReference type="Rhea" id="RHEA-COMP:13180"/>
        <dbReference type="Rhea" id="RHEA-COMP:16897"/>
        <dbReference type="Rhea" id="RHEA-COMP:17067"/>
        <dbReference type="ChEBI" id="CHEBI:15378"/>
        <dbReference type="ChEBI" id="CHEBI:136412"/>
        <dbReference type="ChEBI" id="CHEBI:157695"/>
        <dbReference type="ChEBI" id="CHEBI:167181"/>
        <dbReference type="EC" id="4.2.99.18"/>
    </reaction>
</comment>
<dbReference type="PANTHER" id="PTHR10242">
    <property type="entry name" value="8-OXOGUANINE DNA GLYCOSYLASE"/>
    <property type="match status" value="1"/>
</dbReference>
<dbReference type="Proteomes" id="UP001497525">
    <property type="component" value="Unassembled WGS sequence"/>
</dbReference>
<evidence type="ECO:0000256" key="5">
    <source>
        <dbReference type="ARBA" id="ARBA00023204"/>
    </source>
</evidence>
<evidence type="ECO:0000313" key="11">
    <source>
        <dbReference type="EMBL" id="CAL5135754.1"/>
    </source>
</evidence>
<sequence length="334" mass="37986">MSWRKLKVNPEEFNLRATLNSGQAFRWLFSEELGEWHGVINGTLWRLCQSNESQPVFYYDDRPACKDNKTSDVPVDLTDYFRLDVDISELLQVWRERDRRFADRSSPALLPKKSVYTVTEACGIRLLRQDPVETLFAFIASANNNVPRISGLLNNLSKKFGEPLRSSRDDIVHWRFPSLDKLSGNEMETHLRELGFGYRSKFIPAAARWLLSNGGANRLYELRLAPAEEARQFLLNIPGIGNKVADCICLSSLDKTEIVPVDVHMLQAARDRGLIGSNIYGLTTQTYRSVSKSLSAHWGLWAGWAQAIEFATRIRSTGTSRKRKWKSVVGSDTD</sequence>
<dbReference type="Gene3D" id="3.30.310.40">
    <property type="match status" value="1"/>
</dbReference>
<keyword evidence="5" id="KW-0234">DNA repair</keyword>
<dbReference type="InterPro" id="IPR012904">
    <property type="entry name" value="OGG_N"/>
</dbReference>
<dbReference type="GO" id="GO:0140078">
    <property type="term" value="F:class I DNA-(apurinic or apyrimidinic site) endonuclease activity"/>
    <property type="evidence" value="ECO:0007669"/>
    <property type="project" value="UniProtKB-EC"/>
</dbReference>
<evidence type="ECO:0000256" key="7">
    <source>
        <dbReference type="ARBA" id="ARBA00023268"/>
    </source>
</evidence>
<dbReference type="GO" id="GO:0006285">
    <property type="term" value="P:base-excision repair, AP site formation"/>
    <property type="evidence" value="ECO:0007669"/>
    <property type="project" value="TreeGrafter"/>
</dbReference>
<proteinExistence type="inferred from homology"/>
<dbReference type="EMBL" id="CAXLJL010000268">
    <property type="protein sequence ID" value="CAL5135754.1"/>
    <property type="molecule type" value="Genomic_DNA"/>
</dbReference>
<keyword evidence="4" id="KW-0378">Hydrolase</keyword>
<evidence type="ECO:0000256" key="6">
    <source>
        <dbReference type="ARBA" id="ARBA00023239"/>
    </source>
</evidence>
<reference evidence="11" key="1">
    <citation type="submission" date="2024-06" db="EMBL/GenBank/DDBJ databases">
        <authorList>
            <person name="Liu X."/>
            <person name="Lenzi L."/>
            <person name="Haldenby T S."/>
            <person name="Uol C."/>
        </authorList>
    </citation>
    <scope>NUCLEOTIDE SEQUENCE</scope>
</reference>
<evidence type="ECO:0000256" key="1">
    <source>
        <dbReference type="ARBA" id="ARBA00010679"/>
    </source>
</evidence>
<gene>
    <name evidence="11" type="ORF">CDAUBV1_LOCUS9870</name>
</gene>
<dbReference type="InterPro" id="IPR011257">
    <property type="entry name" value="DNA_glycosylase"/>
</dbReference>
<dbReference type="GO" id="GO:0006289">
    <property type="term" value="P:nucleotide-excision repair"/>
    <property type="evidence" value="ECO:0007669"/>
    <property type="project" value="InterPro"/>
</dbReference>
<comment type="similarity">
    <text evidence="1">Belongs to the type-1 OGG1 family.</text>
</comment>
<dbReference type="CDD" id="cd00056">
    <property type="entry name" value="ENDO3c"/>
    <property type="match status" value="1"/>
</dbReference>
<dbReference type="EC" id="4.2.99.18" evidence="2"/>
<feature type="domain" description="HhH-GPD" evidence="10">
    <location>
        <begin position="140"/>
        <end position="314"/>
    </location>
</feature>
<dbReference type="PANTHER" id="PTHR10242:SF2">
    <property type="entry name" value="N-GLYCOSYLASE_DNA LYASE"/>
    <property type="match status" value="1"/>
</dbReference>
<dbReference type="Pfam" id="PF07934">
    <property type="entry name" value="OGG_N"/>
    <property type="match status" value="1"/>
</dbReference>
<dbReference type="SMART" id="SM00478">
    <property type="entry name" value="ENDO3c"/>
    <property type="match status" value="1"/>
</dbReference>
<evidence type="ECO:0000256" key="3">
    <source>
        <dbReference type="ARBA" id="ARBA00022763"/>
    </source>
</evidence>
<dbReference type="GO" id="GO:0005634">
    <property type="term" value="C:nucleus"/>
    <property type="evidence" value="ECO:0007669"/>
    <property type="project" value="TreeGrafter"/>
</dbReference>
<accession>A0AAV2THW2</accession>
<evidence type="ECO:0000256" key="9">
    <source>
        <dbReference type="ARBA" id="ARBA00044632"/>
    </source>
</evidence>
<organism evidence="11 12">
    <name type="scientific">Calicophoron daubneyi</name>
    <name type="common">Rumen fluke</name>
    <name type="synonym">Paramphistomum daubneyi</name>
    <dbReference type="NCBI Taxonomy" id="300641"/>
    <lineage>
        <taxon>Eukaryota</taxon>
        <taxon>Metazoa</taxon>
        <taxon>Spiralia</taxon>
        <taxon>Lophotrochozoa</taxon>
        <taxon>Platyhelminthes</taxon>
        <taxon>Trematoda</taxon>
        <taxon>Digenea</taxon>
        <taxon>Plagiorchiida</taxon>
        <taxon>Pronocephalata</taxon>
        <taxon>Paramphistomoidea</taxon>
        <taxon>Paramphistomidae</taxon>
        <taxon>Calicophoron</taxon>
    </lineage>
</organism>
<dbReference type="InterPro" id="IPR052054">
    <property type="entry name" value="Oxidative_DNA_repair_enzyme"/>
</dbReference>
<keyword evidence="7" id="KW-0511">Multifunctional enzyme</keyword>
<evidence type="ECO:0000256" key="4">
    <source>
        <dbReference type="ARBA" id="ARBA00022801"/>
    </source>
</evidence>
<evidence type="ECO:0000313" key="12">
    <source>
        <dbReference type="Proteomes" id="UP001497525"/>
    </source>
</evidence>
<dbReference type="InterPro" id="IPR003265">
    <property type="entry name" value="HhH-GPD_domain"/>
</dbReference>
<keyword evidence="8" id="KW-0326">Glycosidase</keyword>
<name>A0AAV2THW2_CALDB</name>
<evidence type="ECO:0000256" key="8">
    <source>
        <dbReference type="ARBA" id="ARBA00023295"/>
    </source>
</evidence>
<keyword evidence="3" id="KW-0227">DNA damage</keyword>
<dbReference type="Gene3D" id="1.10.340.30">
    <property type="entry name" value="Hypothetical protein, domain 2"/>
    <property type="match status" value="1"/>
</dbReference>
<dbReference type="Gene3D" id="1.10.1670.10">
    <property type="entry name" value="Helix-hairpin-Helix base-excision DNA repair enzymes (C-terminal)"/>
    <property type="match status" value="1"/>
</dbReference>